<evidence type="ECO:0000256" key="1">
    <source>
        <dbReference type="SAM" id="MobiDB-lite"/>
    </source>
</evidence>
<reference evidence="2 3" key="1">
    <citation type="submission" date="2015-07" db="EMBL/GenBank/DDBJ databases">
        <title>The genome of Melipona quadrifasciata.</title>
        <authorList>
            <person name="Pan H."/>
            <person name="Kapheim K."/>
        </authorList>
    </citation>
    <scope>NUCLEOTIDE SEQUENCE [LARGE SCALE GENOMIC DNA]</scope>
    <source>
        <strain evidence="2">0111107301</strain>
        <tissue evidence="2">Whole body</tissue>
    </source>
</reference>
<dbReference type="OrthoDB" id="10446757at2759"/>
<sequence length="469" mass="52998">MVSVWAVTKSGYAYHLPTPSGQLRSWRCFLYLSGEPFRSSCAYYAATTPDRLRRGYSQLRQRKPETPGPTSDACMHGAWSFGPPRRPETPSFLYRPPIRRKSRVEGDSDIWDASEFPLSKDRTRQEIAKAQRNKRQSNGNVNVTVWQQTSLAPPTNPPRKEWTGVGGGAPRTTPPPPPPPTQATTTTIMDRYGHHHAMLPWWVAAAVGCVRGSDDLKLTWKNDPSLRGFYLNFRFVLTEGPESMGWSGGTSCSYMMMYMVRGNRGGAETDGRAEDPFEAAACGASASALQSDNFLVNGQQKNHYERANKNIPFSHLLYSHRQETQHEARYQYICNETTESIIFFLVNSSKDRRTHFQEKILPEFHQREPNSESGNFSKSSQIQEMKFNASLEVFTRSMLPCAVRFSDCFACRGGERLSVVYFCFLFVKGLQSMAHAKPSASKIWQRNFSDYMLSSIRCSMTGVGNCTLE</sequence>
<evidence type="ECO:0000313" key="2">
    <source>
        <dbReference type="EMBL" id="KOX72531.1"/>
    </source>
</evidence>
<keyword evidence="3" id="KW-1185">Reference proteome</keyword>
<protein>
    <submittedName>
        <fullName evidence="2">Uncharacterized protein</fullName>
    </submittedName>
</protein>
<evidence type="ECO:0000313" key="3">
    <source>
        <dbReference type="Proteomes" id="UP000053105"/>
    </source>
</evidence>
<organism evidence="2 3">
    <name type="scientific">Melipona quadrifasciata</name>
    <dbReference type="NCBI Taxonomy" id="166423"/>
    <lineage>
        <taxon>Eukaryota</taxon>
        <taxon>Metazoa</taxon>
        <taxon>Ecdysozoa</taxon>
        <taxon>Arthropoda</taxon>
        <taxon>Hexapoda</taxon>
        <taxon>Insecta</taxon>
        <taxon>Pterygota</taxon>
        <taxon>Neoptera</taxon>
        <taxon>Endopterygota</taxon>
        <taxon>Hymenoptera</taxon>
        <taxon>Apocrita</taxon>
        <taxon>Aculeata</taxon>
        <taxon>Apoidea</taxon>
        <taxon>Anthophila</taxon>
        <taxon>Apidae</taxon>
        <taxon>Melipona</taxon>
    </lineage>
</organism>
<dbReference type="EMBL" id="KQ435818">
    <property type="protein sequence ID" value="KOX72531.1"/>
    <property type="molecule type" value="Genomic_DNA"/>
</dbReference>
<name>A0A0N0BEY1_9HYME</name>
<gene>
    <name evidence="2" type="ORF">WN51_03063</name>
</gene>
<feature type="region of interest" description="Disordered" evidence="1">
    <location>
        <begin position="149"/>
        <end position="182"/>
    </location>
</feature>
<proteinExistence type="predicted"/>
<dbReference type="Proteomes" id="UP000053105">
    <property type="component" value="Unassembled WGS sequence"/>
</dbReference>
<feature type="compositionally biased region" description="Pro residues" evidence="1">
    <location>
        <begin position="172"/>
        <end position="181"/>
    </location>
</feature>
<accession>A0A0N0BEY1</accession>
<dbReference type="AlphaFoldDB" id="A0A0N0BEY1"/>